<reference evidence="3 4" key="2">
    <citation type="submission" date="2020-08" db="EMBL/GenBank/DDBJ databases">
        <title>Stappia taiwanensis sp. nov., isolated from a coastal thermal spring.</title>
        <authorList>
            <person name="Kampfer P."/>
        </authorList>
    </citation>
    <scope>NUCLEOTIDE SEQUENCE [LARGE SCALE GENOMIC DNA]</scope>
    <source>
        <strain evidence="3 4">DSM 23284</strain>
    </source>
</reference>
<dbReference type="RefSeq" id="WP_181758839.1">
    <property type="nucleotide sequence ID" value="NZ_BMCR01000002.1"/>
</dbReference>
<organism evidence="3 4">
    <name type="scientific">Stappia taiwanensis</name>
    <dbReference type="NCBI Taxonomy" id="992267"/>
    <lineage>
        <taxon>Bacteria</taxon>
        <taxon>Pseudomonadati</taxon>
        <taxon>Pseudomonadota</taxon>
        <taxon>Alphaproteobacteria</taxon>
        <taxon>Hyphomicrobiales</taxon>
        <taxon>Stappiaceae</taxon>
        <taxon>Stappia</taxon>
    </lineage>
</organism>
<dbReference type="InterPro" id="IPR029069">
    <property type="entry name" value="HotDog_dom_sf"/>
</dbReference>
<dbReference type="SUPFAM" id="SSF54637">
    <property type="entry name" value="Thioesterase/thiol ester dehydrase-isomerase"/>
    <property type="match status" value="1"/>
</dbReference>
<protein>
    <submittedName>
        <fullName evidence="3">PaaI family thioesterase</fullName>
    </submittedName>
</protein>
<evidence type="ECO:0000313" key="4">
    <source>
        <dbReference type="Proteomes" id="UP000559404"/>
    </source>
</evidence>
<dbReference type="Gene3D" id="3.10.129.10">
    <property type="entry name" value="Hotdog Thioesterase"/>
    <property type="match status" value="1"/>
</dbReference>
<dbReference type="InterPro" id="IPR006683">
    <property type="entry name" value="Thioestr_dom"/>
</dbReference>
<dbReference type="EMBL" id="JACEON010000002">
    <property type="protein sequence ID" value="MBA4610653.1"/>
    <property type="molecule type" value="Genomic_DNA"/>
</dbReference>
<evidence type="ECO:0000256" key="1">
    <source>
        <dbReference type="ARBA" id="ARBA00022801"/>
    </source>
</evidence>
<proteinExistence type="predicted"/>
<sequence>MICDDLPVATFEPHDPDWAARVRTGVARQAFMTTLGAEIAALAPGAVDLQTGFAEGLTQQHGFFHAGVTTSLADSAAGYAALSLFAPGFGVLTSEFKMNLLNPARGRRLVARGRVIKPGRTLTVAASDVYGIDDDGEVHVATGLFTLIAMEGLGD</sequence>
<gene>
    <name evidence="3" type="ORF">H1W37_03240</name>
</gene>
<dbReference type="Pfam" id="PF03061">
    <property type="entry name" value="4HBT"/>
    <property type="match status" value="1"/>
</dbReference>
<keyword evidence="4" id="KW-1185">Reference proteome</keyword>
<dbReference type="GO" id="GO:0016289">
    <property type="term" value="F:acyl-CoA hydrolase activity"/>
    <property type="evidence" value="ECO:0007669"/>
    <property type="project" value="UniProtKB-ARBA"/>
</dbReference>
<dbReference type="Proteomes" id="UP000559404">
    <property type="component" value="Unassembled WGS sequence"/>
</dbReference>
<comment type="caution">
    <text evidence="3">The sequence shown here is derived from an EMBL/GenBank/DDBJ whole genome shotgun (WGS) entry which is preliminary data.</text>
</comment>
<dbReference type="NCBIfam" id="TIGR00369">
    <property type="entry name" value="unchar_dom_1"/>
    <property type="match status" value="1"/>
</dbReference>
<evidence type="ECO:0000313" key="3">
    <source>
        <dbReference type="EMBL" id="MBA4610653.1"/>
    </source>
</evidence>
<reference evidence="3 4" key="1">
    <citation type="submission" date="2020-07" db="EMBL/GenBank/DDBJ databases">
        <authorList>
            <person name="Li M."/>
        </authorList>
    </citation>
    <scope>NUCLEOTIDE SEQUENCE [LARGE SCALE GENOMIC DNA]</scope>
    <source>
        <strain evidence="3 4">DSM 23284</strain>
    </source>
</reference>
<dbReference type="AlphaFoldDB" id="A0A838XUJ1"/>
<dbReference type="InterPro" id="IPR003736">
    <property type="entry name" value="PAAI_dom"/>
</dbReference>
<accession>A0A838XUJ1</accession>
<keyword evidence="1" id="KW-0378">Hydrolase</keyword>
<feature type="domain" description="Thioesterase" evidence="2">
    <location>
        <begin position="61"/>
        <end position="130"/>
    </location>
</feature>
<evidence type="ECO:0000259" key="2">
    <source>
        <dbReference type="Pfam" id="PF03061"/>
    </source>
</evidence>
<name>A0A838XUJ1_9HYPH</name>
<dbReference type="CDD" id="cd03443">
    <property type="entry name" value="PaaI_thioesterase"/>
    <property type="match status" value="1"/>
</dbReference>